<reference evidence="1" key="1">
    <citation type="submission" date="2021-03" db="EMBL/GenBank/DDBJ databases">
        <title>Comamonas denitrificans.</title>
        <authorList>
            <person name="Finster K."/>
        </authorList>
    </citation>
    <scope>NUCLEOTIDE SEQUENCE</scope>
    <source>
        <strain evidence="1">MM2021_4</strain>
    </source>
</reference>
<dbReference type="EMBL" id="JAFNME010000005">
    <property type="protein sequence ID" value="MBO1248951.1"/>
    <property type="molecule type" value="Genomic_DNA"/>
</dbReference>
<protein>
    <submittedName>
        <fullName evidence="1">Uncharacterized protein</fullName>
    </submittedName>
</protein>
<gene>
    <name evidence="1" type="ORF">J1777_03735</name>
</gene>
<evidence type="ECO:0000313" key="2">
    <source>
        <dbReference type="Proteomes" id="UP000664731"/>
    </source>
</evidence>
<organism evidence="1 2">
    <name type="scientific">Comamonas denitrificans</name>
    <dbReference type="NCBI Taxonomy" id="117506"/>
    <lineage>
        <taxon>Bacteria</taxon>
        <taxon>Pseudomonadati</taxon>
        <taxon>Pseudomonadota</taxon>
        <taxon>Betaproteobacteria</taxon>
        <taxon>Burkholderiales</taxon>
        <taxon>Comamonadaceae</taxon>
        <taxon>Comamonas</taxon>
    </lineage>
</organism>
<comment type="caution">
    <text evidence="1">The sequence shown here is derived from an EMBL/GenBank/DDBJ whole genome shotgun (WGS) entry which is preliminary data.</text>
</comment>
<sequence>MQTTFETFPSNTQFSIELCDYPELPETQRERAEARYARTLERQLGDAQSVCALYTLMEQLQEASPEDIPPNAPALYQRWLKAVQAATEAGMQGLGEAETAYFSIRLQ</sequence>
<keyword evidence="2" id="KW-1185">Reference proteome</keyword>
<dbReference type="AlphaFoldDB" id="A0A939GZP7"/>
<evidence type="ECO:0000313" key="1">
    <source>
        <dbReference type="EMBL" id="MBO1248951.1"/>
    </source>
</evidence>
<dbReference type="RefSeq" id="WP_207574495.1">
    <property type="nucleotide sequence ID" value="NZ_JAFNME010000005.1"/>
</dbReference>
<proteinExistence type="predicted"/>
<name>A0A939GZP7_9BURK</name>
<dbReference type="Proteomes" id="UP000664731">
    <property type="component" value="Unassembled WGS sequence"/>
</dbReference>
<accession>A0A939GZP7</accession>